<dbReference type="Proteomes" id="UP001319846">
    <property type="component" value="Unassembled WGS sequence"/>
</dbReference>
<protein>
    <submittedName>
        <fullName evidence="1">PilZ domain-containing protein</fullName>
    </submittedName>
</protein>
<comment type="caution">
    <text evidence="1">The sequence shown here is derived from an EMBL/GenBank/DDBJ whole genome shotgun (WGS) entry which is preliminary data.</text>
</comment>
<keyword evidence="2" id="KW-1185">Reference proteome</keyword>
<accession>A0ACC5VR11</accession>
<sequence>MSVQKAFALKIPDIATLQAAYMPFLEHGGIFVPTDTPKALGSQVHLLLTLPGAQAPTEVIGKVAWVSPAHGACERLPGIGIHFTHDGALRERIEVLLAGQDMTAPGYTF</sequence>
<name>A0ACC5VR11_9GAMM</name>
<evidence type="ECO:0000313" key="1">
    <source>
        <dbReference type="EMBL" id="MBZ5486723.1"/>
    </source>
</evidence>
<proteinExistence type="predicted"/>
<gene>
    <name evidence="1" type="ORF">HW452_04200</name>
</gene>
<dbReference type="EMBL" id="JABYQT010000002">
    <property type="protein sequence ID" value="MBZ5486723.1"/>
    <property type="molecule type" value="Genomic_DNA"/>
</dbReference>
<reference evidence="1" key="1">
    <citation type="submission" date="2020-06" db="EMBL/GenBank/DDBJ databases">
        <title>Whole Genome Sequence of Halomonas aquamarina MB598.</title>
        <authorList>
            <person name="Pervaiz M."/>
            <person name="Fariq A."/>
            <person name="Yasmin A."/>
            <person name="Welch M."/>
        </authorList>
    </citation>
    <scope>NUCLEOTIDE SEQUENCE</scope>
    <source>
        <strain evidence="1">MB598</strain>
    </source>
</reference>
<evidence type="ECO:0000313" key="2">
    <source>
        <dbReference type="Proteomes" id="UP001319846"/>
    </source>
</evidence>
<organism evidence="1 2">
    <name type="scientific">Vreelandella aquamarina</name>
    <dbReference type="NCBI Taxonomy" id="77097"/>
    <lineage>
        <taxon>Bacteria</taxon>
        <taxon>Pseudomonadati</taxon>
        <taxon>Pseudomonadota</taxon>
        <taxon>Gammaproteobacteria</taxon>
        <taxon>Oceanospirillales</taxon>
        <taxon>Halomonadaceae</taxon>
        <taxon>Vreelandella</taxon>
    </lineage>
</organism>